<proteinExistence type="predicted"/>
<gene>
    <name evidence="1" type="ORF">QJT81_09815</name>
</gene>
<accession>A0AA95KS10</accession>
<sequence>MDEHFRQVLKDHTAGDPMREAVKWTNLSRRQIARRMQALGTSAGKNVVSRLLREHGYRRRKPQKKRTMGQHADRNAQFEKIAQLKQTYLQAGKPVISIDTKKNSTVISSPHSPKQHEIP</sequence>
<dbReference type="InterPro" id="IPR011518">
    <property type="entry name" value="Transposase_36"/>
</dbReference>
<reference evidence="1" key="2">
    <citation type="submission" date="2023-04" db="EMBL/GenBank/DDBJ databases">
        <authorList>
            <person name="Beletskiy A.V."/>
            <person name="Mardanov A.V."/>
            <person name="Ravin N.V."/>
        </authorList>
    </citation>
    <scope>NUCLEOTIDE SEQUENCE</scope>
    <source>
        <strain evidence="1">GKL-02</strain>
    </source>
</reference>
<protein>
    <recommendedName>
        <fullName evidence="2">Transposase</fullName>
    </recommendedName>
</protein>
<dbReference type="KEGG" id="tput:QJT81_09815"/>
<organism evidence="1">
    <name type="scientific">Candidatus Thiothrix putei</name>
    <dbReference type="NCBI Taxonomy" id="3080811"/>
    <lineage>
        <taxon>Bacteria</taxon>
        <taxon>Pseudomonadati</taxon>
        <taxon>Pseudomonadota</taxon>
        <taxon>Gammaproteobacteria</taxon>
        <taxon>Thiotrichales</taxon>
        <taxon>Thiotrichaceae</taxon>
        <taxon>Thiothrix</taxon>
    </lineage>
</organism>
<name>A0AA95KS10_9GAMM</name>
<dbReference type="Proteomes" id="UP001301326">
    <property type="component" value="Chromosome"/>
</dbReference>
<dbReference type="Pfam" id="PF07592">
    <property type="entry name" value="DDE_Tnp_ISAZ013"/>
    <property type="match status" value="1"/>
</dbReference>
<evidence type="ECO:0000313" key="1">
    <source>
        <dbReference type="EMBL" id="WGZ96242.1"/>
    </source>
</evidence>
<reference evidence="1" key="1">
    <citation type="journal article" date="2023" name="Int. J. Mol. Sci.">
        <title>Metagenomics Revealed a New Genus 'Candidatus Thiocaldithrix dubininis' gen. nov., sp. nov. and a New Species 'Candidatus Thiothrix putei' sp. nov. in the Family Thiotrichaceae, Some Members of Which Have Traits of Both Na+- and H+-Motive Energetics.</title>
        <authorList>
            <person name="Ravin N.V."/>
            <person name="Muntyan M.S."/>
            <person name="Smolyakov D.D."/>
            <person name="Rudenko T.S."/>
            <person name="Beletsky A.V."/>
            <person name="Mardanov A.V."/>
            <person name="Grabovich M.Y."/>
        </authorList>
    </citation>
    <scope>NUCLEOTIDE SEQUENCE</scope>
    <source>
        <strain evidence="1">GKL-02</strain>
    </source>
</reference>
<dbReference type="EMBL" id="CP124756">
    <property type="protein sequence ID" value="WGZ96242.1"/>
    <property type="molecule type" value="Genomic_DNA"/>
</dbReference>
<dbReference type="AlphaFoldDB" id="A0AA95KS10"/>
<evidence type="ECO:0008006" key="2">
    <source>
        <dbReference type="Google" id="ProtNLM"/>
    </source>
</evidence>